<evidence type="ECO:0000313" key="2">
    <source>
        <dbReference type="EMBL" id="ASN72531.1"/>
    </source>
</evidence>
<keyword evidence="1" id="KW-0812">Transmembrane</keyword>
<keyword evidence="1" id="KW-0472">Membrane</keyword>
<keyword evidence="1" id="KW-1133">Transmembrane helix</keyword>
<dbReference type="EMBL" id="MF417958">
    <property type="protein sequence ID" value="ASN72531.1"/>
    <property type="molecule type" value="Genomic_DNA"/>
</dbReference>
<organism evidence="2">
    <name type="scientific">uncultured Caudovirales phage</name>
    <dbReference type="NCBI Taxonomy" id="2100421"/>
    <lineage>
        <taxon>Viruses</taxon>
        <taxon>Duplodnaviria</taxon>
        <taxon>Heunggongvirae</taxon>
        <taxon>Uroviricota</taxon>
        <taxon>Caudoviricetes</taxon>
        <taxon>Peduoviridae</taxon>
        <taxon>Maltschvirus</taxon>
        <taxon>Maltschvirus maltsch</taxon>
    </lineage>
</organism>
<gene>
    <name evidence="2" type="ORF">7F13_18</name>
</gene>
<name>A0A2H4JHT9_9CAUD</name>
<evidence type="ECO:0000256" key="1">
    <source>
        <dbReference type="SAM" id="Phobius"/>
    </source>
</evidence>
<reference evidence="2" key="1">
    <citation type="submission" date="2017-06" db="EMBL/GenBank/DDBJ databases">
        <title>Novel phages from South African skin metaviromes.</title>
        <authorList>
            <person name="van Zyl L.J."/>
            <person name="Abrahams Y."/>
            <person name="Stander E.A."/>
            <person name="Kirby B.M."/>
            <person name="Clavaud C."/>
            <person name="Farcet C."/>
            <person name="Breton L."/>
            <person name="Trindade M.I."/>
        </authorList>
    </citation>
    <scope>NUCLEOTIDE SEQUENCE</scope>
</reference>
<accession>A0A2H4JHT9</accession>
<feature type="transmembrane region" description="Helical" evidence="1">
    <location>
        <begin position="12"/>
        <end position="34"/>
    </location>
</feature>
<sequence length="61" mass="6791">MRKQKVSNEDKSIYIAGTLALALFTFLTLCGVFIAQALGVGVIAGVVTHIFFNEYYYKIKD</sequence>
<protein>
    <submittedName>
        <fullName evidence="2">Uncharacterized protein</fullName>
    </submittedName>
</protein>
<proteinExistence type="predicted"/>
<feature type="transmembrane region" description="Helical" evidence="1">
    <location>
        <begin position="40"/>
        <end position="57"/>
    </location>
</feature>